<feature type="domain" description="DnaD N-terminal" evidence="1">
    <location>
        <begin position="33"/>
        <end position="101"/>
    </location>
</feature>
<dbReference type="AlphaFoldDB" id="A0A5M8P0R2"/>
<gene>
    <name evidence="2" type="ORF">EZS26_001933</name>
</gene>
<comment type="caution">
    <text evidence="2">The sequence shown here is derived from an EMBL/GenBank/DDBJ whole genome shotgun (WGS) entry which is preliminary data.</text>
</comment>
<dbReference type="EMBL" id="SNRX01000012">
    <property type="protein sequence ID" value="KAA6301930.1"/>
    <property type="molecule type" value="Genomic_DNA"/>
</dbReference>
<dbReference type="InterPro" id="IPR036390">
    <property type="entry name" value="WH_DNA-bd_sf"/>
</dbReference>
<organism evidence="2 3">
    <name type="scientific">Candidatus Ordinivivax streblomastigis</name>
    <dbReference type="NCBI Taxonomy" id="2540710"/>
    <lineage>
        <taxon>Bacteria</taxon>
        <taxon>Pseudomonadati</taxon>
        <taxon>Bacteroidota</taxon>
        <taxon>Bacteroidia</taxon>
        <taxon>Bacteroidales</taxon>
        <taxon>Candidatus Ordinivivax</taxon>
    </lineage>
</organism>
<proteinExistence type="predicted"/>
<dbReference type="Proteomes" id="UP000324575">
    <property type="component" value="Unassembled WGS sequence"/>
</dbReference>
<accession>A0A5M8P0R2</accession>
<dbReference type="SUPFAM" id="SSF46785">
    <property type="entry name" value="Winged helix' DNA-binding domain"/>
    <property type="match status" value="1"/>
</dbReference>
<dbReference type="InterPro" id="IPR036388">
    <property type="entry name" value="WH-like_DNA-bd_sf"/>
</dbReference>
<reference evidence="2 3" key="1">
    <citation type="submission" date="2019-03" db="EMBL/GenBank/DDBJ databases">
        <title>Single cell metagenomics reveals metabolic interactions within the superorganism composed of flagellate Streblomastix strix and complex community of Bacteroidetes bacteria on its surface.</title>
        <authorList>
            <person name="Treitli S.C."/>
            <person name="Kolisko M."/>
            <person name="Husnik F."/>
            <person name="Keeling P."/>
            <person name="Hampl V."/>
        </authorList>
    </citation>
    <scope>NUCLEOTIDE SEQUENCE [LARGE SCALE GENOMIC DNA]</scope>
    <source>
        <strain evidence="2">St1</strain>
    </source>
</reference>
<sequence length="127" mass="14717">MGEGKYNPKVISNLQFKLFIPVDIVEAVEVGTLTITEAWLLAYIHALDRKKGCFASNKHFAERLHTSEKSISRYISRLMEKEFITCESFDGRQRVLRSLYKTISKKGERGKNRLDRTVHTNRQKCPV</sequence>
<dbReference type="Pfam" id="PF21984">
    <property type="entry name" value="DnaD_N"/>
    <property type="match status" value="1"/>
</dbReference>
<evidence type="ECO:0000313" key="3">
    <source>
        <dbReference type="Proteomes" id="UP000324575"/>
    </source>
</evidence>
<protein>
    <recommendedName>
        <fullName evidence="1">DnaD N-terminal domain-containing protein</fullName>
    </recommendedName>
</protein>
<evidence type="ECO:0000259" key="1">
    <source>
        <dbReference type="Pfam" id="PF21984"/>
    </source>
</evidence>
<name>A0A5M8P0R2_9BACT</name>
<dbReference type="Gene3D" id="1.10.10.10">
    <property type="entry name" value="Winged helix-like DNA-binding domain superfamily/Winged helix DNA-binding domain"/>
    <property type="match status" value="1"/>
</dbReference>
<dbReference type="InterPro" id="IPR053843">
    <property type="entry name" value="DnaD_N"/>
</dbReference>
<evidence type="ECO:0000313" key="2">
    <source>
        <dbReference type="EMBL" id="KAA6301930.1"/>
    </source>
</evidence>